<name>A0ABW4JS15_9HYPH</name>
<keyword evidence="2" id="KW-1185">Reference proteome</keyword>
<dbReference type="EMBL" id="JBHUFA010000001">
    <property type="protein sequence ID" value="MFD1694006.1"/>
    <property type="molecule type" value="Genomic_DNA"/>
</dbReference>
<dbReference type="InterPro" id="IPR016084">
    <property type="entry name" value="Haem_Oase-like_multi-hlx"/>
</dbReference>
<organism evidence="1 2">
    <name type="scientific">Roseibium aestuarii</name>
    <dbReference type="NCBI Taxonomy" id="2600299"/>
    <lineage>
        <taxon>Bacteria</taxon>
        <taxon>Pseudomonadati</taxon>
        <taxon>Pseudomonadota</taxon>
        <taxon>Alphaproteobacteria</taxon>
        <taxon>Hyphomicrobiales</taxon>
        <taxon>Stappiaceae</taxon>
        <taxon>Roseibium</taxon>
    </lineage>
</organism>
<gene>
    <name evidence="1" type="ORF">ACFSC7_00615</name>
</gene>
<accession>A0ABW4JS15</accession>
<dbReference type="CDD" id="cd19166">
    <property type="entry name" value="HemeO-bac"/>
    <property type="match status" value="1"/>
</dbReference>
<comment type="caution">
    <text evidence="1">The sequence shown here is derived from an EMBL/GenBank/DDBJ whole genome shotgun (WGS) entry which is preliminary data.</text>
</comment>
<dbReference type="SUPFAM" id="SSF48613">
    <property type="entry name" value="Heme oxygenase-like"/>
    <property type="match status" value="1"/>
</dbReference>
<evidence type="ECO:0000313" key="1">
    <source>
        <dbReference type="EMBL" id="MFD1694006.1"/>
    </source>
</evidence>
<dbReference type="RefSeq" id="WP_149892094.1">
    <property type="nucleotide sequence ID" value="NZ_JBHUFA010000001.1"/>
</dbReference>
<protein>
    <submittedName>
        <fullName evidence="1">Biliverdin-producing heme oxygenase</fullName>
    </submittedName>
</protein>
<reference evidence="2" key="1">
    <citation type="journal article" date="2019" name="Int. J. Syst. Evol. Microbiol.">
        <title>The Global Catalogue of Microorganisms (GCM) 10K type strain sequencing project: providing services to taxonomists for standard genome sequencing and annotation.</title>
        <authorList>
            <consortium name="The Broad Institute Genomics Platform"/>
            <consortium name="The Broad Institute Genome Sequencing Center for Infectious Disease"/>
            <person name="Wu L."/>
            <person name="Ma J."/>
        </authorList>
    </citation>
    <scope>NUCLEOTIDE SEQUENCE [LARGE SCALE GENOMIC DNA]</scope>
    <source>
        <strain evidence="2">JCM 3369</strain>
    </source>
</reference>
<proteinExistence type="predicted"/>
<dbReference type="Gene3D" id="1.20.910.10">
    <property type="entry name" value="Heme oxygenase-like"/>
    <property type="match status" value="1"/>
</dbReference>
<dbReference type="Proteomes" id="UP001597327">
    <property type="component" value="Unassembled WGS sequence"/>
</dbReference>
<evidence type="ECO:0000313" key="2">
    <source>
        <dbReference type="Proteomes" id="UP001597327"/>
    </source>
</evidence>
<sequence length="180" mass="19474">MTKVSSVGDDIRFHLARETRALHDVVDQQAEFNDLHTAEGVAGLLRFFRKGFGRIETALERSGAEAVLPAFPERRRAALIDADLASGSSGEIPAEAAAEDLVFLSPAEIWGALYVVEGSRLGARMMARASDATRASRFLSESAECRYWPTFLAALSEADATLADRDGMVAGAHKAFRAFL</sequence>